<dbReference type="AlphaFoldDB" id="A0A328VP18"/>
<comment type="caution">
    <text evidence="12">Lacks conserved residue(s) required for the propagation of feature annotation.</text>
</comment>
<dbReference type="EMBL" id="MCIF01000002">
    <property type="protein sequence ID" value="RAQ95905.1"/>
    <property type="molecule type" value="Genomic_DNA"/>
</dbReference>
<dbReference type="InterPro" id="IPR000682">
    <property type="entry name" value="PCMT"/>
</dbReference>
<evidence type="ECO:0000256" key="8">
    <source>
        <dbReference type="ARBA" id="ARBA00022691"/>
    </source>
</evidence>
<keyword evidence="12" id="KW-0694">RNA-binding</keyword>
<dbReference type="OrthoDB" id="147452at2"/>
<protein>
    <recommendedName>
        <fullName evidence="4">Protein-L-isoaspartate O-methyltransferase</fullName>
        <ecNumber evidence="3">2.1.1.77</ecNumber>
    </recommendedName>
    <alternativeName>
        <fullName evidence="11">L-isoaspartyl protein carboxyl methyltransferase</fullName>
    </alternativeName>
    <alternativeName>
        <fullName evidence="9">Protein L-isoaspartyl methyltransferase</fullName>
    </alternativeName>
    <alternativeName>
        <fullName evidence="10">Protein-beta-aspartate methyltransferase</fullName>
    </alternativeName>
</protein>
<evidence type="ECO:0000256" key="12">
    <source>
        <dbReference type="PROSITE-ProRule" id="PRU01023"/>
    </source>
</evidence>
<organism evidence="14 15">
    <name type="scientific">Thermogemmatispora tikiterensis</name>
    <dbReference type="NCBI Taxonomy" id="1825093"/>
    <lineage>
        <taxon>Bacteria</taxon>
        <taxon>Bacillati</taxon>
        <taxon>Chloroflexota</taxon>
        <taxon>Ktedonobacteria</taxon>
        <taxon>Thermogemmatisporales</taxon>
        <taxon>Thermogemmatisporaceae</taxon>
        <taxon>Thermogemmatispora</taxon>
    </lineage>
</organism>
<dbReference type="PROSITE" id="PS51686">
    <property type="entry name" value="SAM_MT_RSMB_NOP"/>
    <property type="match status" value="1"/>
</dbReference>
<dbReference type="PANTHER" id="PTHR11579">
    <property type="entry name" value="PROTEIN-L-ISOASPARTATE O-METHYLTRANSFERASE"/>
    <property type="match status" value="1"/>
</dbReference>
<evidence type="ECO:0000259" key="13">
    <source>
        <dbReference type="PROSITE" id="PS51686"/>
    </source>
</evidence>
<comment type="similarity">
    <text evidence="2">Belongs to the methyltransferase superfamily. L-isoaspartyl/D-aspartyl protein methyltransferase family.</text>
</comment>
<dbReference type="Proteomes" id="UP000248706">
    <property type="component" value="Unassembled WGS sequence"/>
</dbReference>
<proteinExistence type="inferred from homology"/>
<dbReference type="GO" id="GO:0032259">
    <property type="term" value="P:methylation"/>
    <property type="evidence" value="ECO:0007669"/>
    <property type="project" value="UniProtKB-KW"/>
</dbReference>
<dbReference type="EC" id="2.1.1.77" evidence="3"/>
<evidence type="ECO:0000256" key="1">
    <source>
        <dbReference type="ARBA" id="ARBA00004496"/>
    </source>
</evidence>
<keyword evidence="5" id="KW-0963">Cytoplasm</keyword>
<dbReference type="PANTHER" id="PTHR11579:SF0">
    <property type="entry name" value="PROTEIN-L-ISOASPARTATE(D-ASPARTATE) O-METHYLTRANSFERASE"/>
    <property type="match status" value="1"/>
</dbReference>
<evidence type="ECO:0000256" key="7">
    <source>
        <dbReference type="ARBA" id="ARBA00022679"/>
    </source>
</evidence>
<feature type="domain" description="SAM-dependent MTase RsmB/NOP-type" evidence="13">
    <location>
        <begin position="1"/>
        <end position="117"/>
    </location>
</feature>
<keyword evidence="6 12" id="KW-0489">Methyltransferase</keyword>
<dbReference type="RefSeq" id="WP_112429039.1">
    <property type="nucleotide sequence ID" value="NZ_MCIF01000002.1"/>
</dbReference>
<evidence type="ECO:0000313" key="14">
    <source>
        <dbReference type="EMBL" id="RAQ95905.1"/>
    </source>
</evidence>
<evidence type="ECO:0000256" key="6">
    <source>
        <dbReference type="ARBA" id="ARBA00022603"/>
    </source>
</evidence>
<sequence>MPLVTRLREGLPVSSSSAPTAMARLLEVQPGQRVLEIGTGTGSNAALLAELVGPTGQVWTVEVEEELAEQARTRLQAAGYGARVEVVATDGWQGETPAAPYERLLATASVPGIPRRW</sequence>
<evidence type="ECO:0000256" key="4">
    <source>
        <dbReference type="ARBA" id="ARBA00013346"/>
    </source>
</evidence>
<evidence type="ECO:0000256" key="9">
    <source>
        <dbReference type="ARBA" id="ARBA00030757"/>
    </source>
</evidence>
<dbReference type="GO" id="GO:0003723">
    <property type="term" value="F:RNA binding"/>
    <property type="evidence" value="ECO:0007669"/>
    <property type="project" value="UniProtKB-UniRule"/>
</dbReference>
<dbReference type="GO" id="GO:0005737">
    <property type="term" value="C:cytoplasm"/>
    <property type="evidence" value="ECO:0007669"/>
    <property type="project" value="UniProtKB-SubCell"/>
</dbReference>
<comment type="caution">
    <text evidence="14">The sequence shown here is derived from an EMBL/GenBank/DDBJ whole genome shotgun (WGS) entry which is preliminary data.</text>
</comment>
<dbReference type="InterPro" id="IPR029063">
    <property type="entry name" value="SAM-dependent_MTases_sf"/>
</dbReference>
<keyword evidence="15" id="KW-1185">Reference proteome</keyword>
<dbReference type="SUPFAM" id="SSF53335">
    <property type="entry name" value="S-adenosyl-L-methionine-dependent methyltransferases"/>
    <property type="match status" value="1"/>
</dbReference>
<dbReference type="CDD" id="cd02440">
    <property type="entry name" value="AdoMet_MTases"/>
    <property type="match status" value="1"/>
</dbReference>
<evidence type="ECO:0000313" key="15">
    <source>
        <dbReference type="Proteomes" id="UP000248706"/>
    </source>
</evidence>
<keyword evidence="8 12" id="KW-0949">S-adenosyl-L-methionine</keyword>
<evidence type="ECO:0000256" key="5">
    <source>
        <dbReference type="ARBA" id="ARBA00022490"/>
    </source>
</evidence>
<evidence type="ECO:0000256" key="2">
    <source>
        <dbReference type="ARBA" id="ARBA00005369"/>
    </source>
</evidence>
<dbReference type="Gene3D" id="3.40.50.150">
    <property type="entry name" value="Vaccinia Virus protein VP39"/>
    <property type="match status" value="1"/>
</dbReference>
<dbReference type="Pfam" id="PF01135">
    <property type="entry name" value="PCMT"/>
    <property type="match status" value="1"/>
</dbReference>
<evidence type="ECO:0000256" key="11">
    <source>
        <dbReference type="ARBA" id="ARBA00031350"/>
    </source>
</evidence>
<reference evidence="14 15" key="1">
    <citation type="submission" date="2016-08" db="EMBL/GenBank/DDBJ databases">
        <title>Analysis of Carbohydrate Active Enzymes in Thermogemmatispora T81 Reveals Carbohydrate Degradation Ability.</title>
        <authorList>
            <person name="Tomazini A."/>
            <person name="Lal S."/>
            <person name="Stott M."/>
            <person name="Henrissat B."/>
            <person name="Polikarpov I."/>
            <person name="Sparling R."/>
            <person name="Levin D.B."/>
        </authorList>
    </citation>
    <scope>NUCLEOTIDE SEQUENCE [LARGE SCALE GENOMIC DNA]</scope>
    <source>
        <strain evidence="14 15">T81</strain>
    </source>
</reference>
<accession>A0A328VP18</accession>
<gene>
    <name evidence="14" type="ORF">A4R35_10190</name>
</gene>
<feature type="binding site" evidence="12">
    <location>
        <position position="90"/>
    </location>
    <ligand>
        <name>S-adenosyl-L-methionine</name>
        <dbReference type="ChEBI" id="CHEBI:59789"/>
    </ligand>
</feature>
<evidence type="ECO:0000256" key="10">
    <source>
        <dbReference type="ARBA" id="ARBA00031323"/>
    </source>
</evidence>
<dbReference type="GO" id="GO:0004719">
    <property type="term" value="F:protein-L-isoaspartate (D-aspartate) O-methyltransferase activity"/>
    <property type="evidence" value="ECO:0007669"/>
    <property type="project" value="UniProtKB-EC"/>
</dbReference>
<name>A0A328VP18_9CHLR</name>
<feature type="binding site" evidence="12">
    <location>
        <position position="62"/>
    </location>
    <ligand>
        <name>S-adenosyl-L-methionine</name>
        <dbReference type="ChEBI" id="CHEBI:59789"/>
    </ligand>
</feature>
<evidence type="ECO:0000256" key="3">
    <source>
        <dbReference type="ARBA" id="ARBA00011890"/>
    </source>
</evidence>
<dbReference type="InterPro" id="IPR001678">
    <property type="entry name" value="MeTrfase_RsmB-F_NOP2_dom"/>
</dbReference>
<comment type="similarity">
    <text evidence="12">Belongs to the class I-like SAM-binding methyltransferase superfamily. RsmB/NOP family.</text>
</comment>
<keyword evidence="7 12" id="KW-0808">Transferase</keyword>
<comment type="subcellular location">
    <subcellularLocation>
        <location evidence="1">Cytoplasm</location>
    </subcellularLocation>
</comment>